<dbReference type="PRINTS" id="PR01037">
    <property type="entry name" value="TCRTETOQM"/>
</dbReference>
<dbReference type="InterPro" id="IPR031157">
    <property type="entry name" value="G_TR_CS"/>
</dbReference>
<dbReference type="InterPro" id="IPR014721">
    <property type="entry name" value="Ribsml_uS5_D2-typ_fold_subgr"/>
</dbReference>
<dbReference type="GO" id="GO:0005525">
    <property type="term" value="F:GTP binding"/>
    <property type="evidence" value="ECO:0007669"/>
    <property type="project" value="UniProtKB-KW"/>
</dbReference>
<dbReference type="InterPro" id="IPR027417">
    <property type="entry name" value="P-loop_NTPase"/>
</dbReference>
<dbReference type="RefSeq" id="WP_063274413.1">
    <property type="nucleotide sequence ID" value="NZ_LQMT02000020.1"/>
</dbReference>
<dbReference type="AlphaFoldDB" id="A0A1W2LSM2"/>
<dbReference type="Proteomes" id="UP000076660">
    <property type="component" value="Unassembled WGS sequence"/>
</dbReference>
<feature type="domain" description="Tr-type G" evidence="5">
    <location>
        <begin position="1"/>
        <end position="247"/>
    </location>
</feature>
<evidence type="ECO:0000256" key="4">
    <source>
        <dbReference type="SAM" id="MobiDB-lite"/>
    </source>
</evidence>
<dbReference type="Gene3D" id="2.40.30.10">
    <property type="entry name" value="Translation factors"/>
    <property type="match status" value="1"/>
</dbReference>
<evidence type="ECO:0000259" key="5">
    <source>
        <dbReference type="PROSITE" id="PS51722"/>
    </source>
</evidence>
<dbReference type="SUPFAM" id="SSF54211">
    <property type="entry name" value="Ribosomal protein S5 domain 2-like"/>
    <property type="match status" value="1"/>
</dbReference>
<dbReference type="SMART" id="SM00889">
    <property type="entry name" value="EFG_IV"/>
    <property type="match status" value="1"/>
</dbReference>
<dbReference type="GO" id="GO:0032790">
    <property type="term" value="P:ribosome disassembly"/>
    <property type="evidence" value="ECO:0007669"/>
    <property type="project" value="TreeGrafter"/>
</dbReference>
<dbReference type="PRINTS" id="PR00315">
    <property type="entry name" value="ELONGATNFCT"/>
</dbReference>
<sequence length="629" mass="67368">MEYLNLGILAHVDAGKTSLTERLLHHTGAIGTLGRVDAGDTRTDTMDLERRRGITIRSAVVAFRVGDLRVNLIDTPGHPDFIAEVERALRVLDGVVLVVSAVEGVQAQTRVLMRALKRLRIPVLIFVNKIDRAGARDNGLLGDLAERLGVACVPMSEVDGIGTASAKVRPLSPSSRQAEQLAEHSDAFLTAYLEDTLTAQDYQDEIVRQTRLGVVSPVYFGSARSGEGIAELTSGIREFLAGAGKPAPDDRLRAAVFKIERGRAHEKIAYVRVFSGELGARDHVPFHRPGGTFTAEAKVSAVRVFELGDETVEGRARAGQIAKVTGLKEIRIGDLVGVPDDERASTQFPPPALETVVIPAGPAETAAVFTALQELAEQDPLITVRQDDETRRISVRLYGEVQKEIIAETLAIEHGLDVGFSLTRPVCVERPIGTGHSVWLITEKRNPHFATVGLRVGPGAPGSGLTFGLDVELGSLPLAFHKAIEETVDATLRRGRSGREVIDCVVTVTHTGYFSPVSAAGDFRKVTPFVLEEALRDAGTEVLEPVSRIEVELPAGSVTATLSRLVEGGGTVTGSVVRGDRAELTGLLPLGEVARFEQHLPGLTHGEGLMTTEPAGYRPGVSPNRPIPG</sequence>
<dbReference type="SUPFAM" id="SSF52540">
    <property type="entry name" value="P-loop containing nucleoside triphosphate hydrolases"/>
    <property type="match status" value="1"/>
</dbReference>
<dbReference type="InterPro" id="IPR020568">
    <property type="entry name" value="Ribosomal_Su5_D2-typ_SF"/>
</dbReference>
<dbReference type="InterPro" id="IPR000795">
    <property type="entry name" value="T_Tr_GTP-bd_dom"/>
</dbReference>
<accession>A0A1W2LSM2</accession>
<gene>
    <name evidence="6" type="ORF">AVR91_0220780</name>
</gene>
<dbReference type="Gene3D" id="3.30.70.870">
    <property type="entry name" value="Elongation Factor G (Translational Gtpase), domain 3"/>
    <property type="match status" value="1"/>
</dbReference>
<dbReference type="Pfam" id="PF00679">
    <property type="entry name" value="EFG_C"/>
    <property type="match status" value="1"/>
</dbReference>
<dbReference type="InterPro" id="IPR009000">
    <property type="entry name" value="Transl_B-barrel_sf"/>
</dbReference>
<proteinExistence type="predicted"/>
<dbReference type="Pfam" id="PF14492">
    <property type="entry name" value="EFG_III"/>
    <property type="match status" value="1"/>
</dbReference>
<keyword evidence="1" id="KW-0547">Nucleotide-binding</keyword>
<keyword evidence="2" id="KW-0648">Protein biosynthesis</keyword>
<evidence type="ECO:0000256" key="3">
    <source>
        <dbReference type="ARBA" id="ARBA00023134"/>
    </source>
</evidence>
<dbReference type="CDD" id="cd04168">
    <property type="entry name" value="TetM_like"/>
    <property type="match status" value="1"/>
</dbReference>
<evidence type="ECO:0000313" key="6">
    <source>
        <dbReference type="EMBL" id="ONF67882.1"/>
    </source>
</evidence>
<dbReference type="PANTHER" id="PTHR43261">
    <property type="entry name" value="TRANSLATION ELONGATION FACTOR G-RELATED"/>
    <property type="match status" value="1"/>
</dbReference>
<organism evidence="6 7">
    <name type="scientific">Amycolatopsis keratiniphila subsp. keratiniphila</name>
    <dbReference type="NCBI Taxonomy" id="227715"/>
    <lineage>
        <taxon>Bacteria</taxon>
        <taxon>Bacillati</taxon>
        <taxon>Actinomycetota</taxon>
        <taxon>Actinomycetes</taxon>
        <taxon>Pseudonocardiales</taxon>
        <taxon>Pseudonocardiaceae</taxon>
        <taxon>Amycolatopsis</taxon>
        <taxon>Amycolatopsis japonica group</taxon>
    </lineage>
</organism>
<reference evidence="6 7" key="1">
    <citation type="submission" date="2016-12" db="EMBL/GenBank/DDBJ databases">
        <title>Amycolatopsis keratiniphila subsp. keratiniphila genome sequencing and assembly.</title>
        <authorList>
            <person name="Mayilraj S."/>
            <person name="Kaur N."/>
        </authorList>
    </citation>
    <scope>NUCLEOTIDE SEQUENCE [LARGE SCALE GENOMIC DNA]</scope>
    <source>
        <strain evidence="6 7">DSM 44409</strain>
    </source>
</reference>
<dbReference type="Gene3D" id="3.30.230.10">
    <property type="match status" value="1"/>
</dbReference>
<dbReference type="SUPFAM" id="SSF54980">
    <property type="entry name" value="EF-G C-terminal domain-like"/>
    <property type="match status" value="2"/>
</dbReference>
<dbReference type="PROSITE" id="PS00301">
    <property type="entry name" value="G_TR_1"/>
    <property type="match status" value="1"/>
</dbReference>
<keyword evidence="3" id="KW-0342">GTP-binding</keyword>
<dbReference type="GO" id="GO:0006412">
    <property type="term" value="P:translation"/>
    <property type="evidence" value="ECO:0007669"/>
    <property type="project" value="UniProtKB-KW"/>
</dbReference>
<dbReference type="InterPro" id="IPR005225">
    <property type="entry name" value="Small_GTP-bd"/>
</dbReference>
<dbReference type="Gene3D" id="3.40.50.300">
    <property type="entry name" value="P-loop containing nucleotide triphosphate hydrolases"/>
    <property type="match status" value="1"/>
</dbReference>
<dbReference type="Pfam" id="PF03764">
    <property type="entry name" value="EFG_IV"/>
    <property type="match status" value="1"/>
</dbReference>
<dbReference type="InterPro" id="IPR041095">
    <property type="entry name" value="EFG_II"/>
</dbReference>
<dbReference type="OrthoDB" id="9801472at2"/>
<dbReference type="SUPFAM" id="SSF50447">
    <property type="entry name" value="Translation proteins"/>
    <property type="match status" value="1"/>
</dbReference>
<dbReference type="InterPro" id="IPR000640">
    <property type="entry name" value="EFG_V-like"/>
</dbReference>
<evidence type="ECO:0000256" key="1">
    <source>
        <dbReference type="ARBA" id="ARBA00022741"/>
    </source>
</evidence>
<dbReference type="InterPro" id="IPR053905">
    <property type="entry name" value="EF-G-like_DII"/>
</dbReference>
<protein>
    <submittedName>
        <fullName evidence="6">GTP-binding protein</fullName>
    </submittedName>
</protein>
<evidence type="ECO:0000313" key="7">
    <source>
        <dbReference type="Proteomes" id="UP000076660"/>
    </source>
</evidence>
<dbReference type="NCBIfam" id="TIGR00231">
    <property type="entry name" value="small_GTP"/>
    <property type="match status" value="1"/>
</dbReference>
<dbReference type="PANTHER" id="PTHR43261:SF1">
    <property type="entry name" value="RIBOSOME-RELEASING FACTOR 2, MITOCHONDRIAL"/>
    <property type="match status" value="1"/>
</dbReference>
<dbReference type="InterPro" id="IPR035647">
    <property type="entry name" value="EFG_III/V"/>
</dbReference>
<dbReference type="PROSITE" id="PS51722">
    <property type="entry name" value="G_TR_2"/>
    <property type="match status" value="1"/>
</dbReference>
<dbReference type="Pfam" id="PF22042">
    <property type="entry name" value="EF-G_D2"/>
    <property type="match status" value="1"/>
</dbReference>
<comment type="caution">
    <text evidence="6">The sequence shown here is derived from an EMBL/GenBank/DDBJ whole genome shotgun (WGS) entry which is preliminary data.</text>
</comment>
<dbReference type="Pfam" id="PF00009">
    <property type="entry name" value="GTP_EFTU"/>
    <property type="match status" value="1"/>
</dbReference>
<dbReference type="GO" id="GO:0003924">
    <property type="term" value="F:GTPase activity"/>
    <property type="evidence" value="ECO:0007669"/>
    <property type="project" value="InterPro"/>
</dbReference>
<feature type="region of interest" description="Disordered" evidence="4">
    <location>
        <begin position="604"/>
        <end position="629"/>
    </location>
</feature>
<dbReference type="InterPro" id="IPR005517">
    <property type="entry name" value="Transl_elong_EFG/EF2_IV"/>
</dbReference>
<name>A0A1W2LSM2_9PSEU</name>
<dbReference type="EMBL" id="LQMT02000020">
    <property type="protein sequence ID" value="ONF67882.1"/>
    <property type="molecule type" value="Genomic_DNA"/>
</dbReference>
<evidence type="ECO:0000256" key="2">
    <source>
        <dbReference type="ARBA" id="ARBA00022917"/>
    </source>
</evidence>